<proteinExistence type="predicted"/>
<sequence>MNVKKITPLYFLITVLSATFLFACSKEPKRIPDTMPDVHGYITNIKRAATNDEAVKAEVAVKALDGVEAQFKDANIKIDEHTLIEDETGKMLTLKNLREGHEVQVWFDGEVMESDPVQAYAKAVRIKY</sequence>
<keyword evidence="1" id="KW-0812">Transmembrane</keyword>
<dbReference type="InterPro" id="IPR021598">
    <property type="entry name" value="DUF3221"/>
</dbReference>
<comment type="caution">
    <text evidence="2">The sequence shown here is derived from an EMBL/GenBank/DDBJ whole genome shotgun (WGS) entry which is preliminary data.</text>
</comment>
<gene>
    <name evidence="2" type="ORF">D1627_03065</name>
</gene>
<dbReference type="AlphaFoldDB" id="A0A399SK39"/>
<name>A0A399SK39_9BACT</name>
<keyword evidence="3" id="KW-1185">Reference proteome</keyword>
<reference evidence="3" key="1">
    <citation type="submission" date="2018-08" db="EMBL/GenBank/DDBJ databases">
        <title>Mucilaginibacter sp. MYSH2.</title>
        <authorList>
            <person name="Seo T."/>
        </authorList>
    </citation>
    <scope>NUCLEOTIDE SEQUENCE [LARGE SCALE GENOMIC DNA]</scope>
    <source>
        <strain evidence="3">KIRAN</strain>
    </source>
</reference>
<dbReference type="EMBL" id="QWGE01000001">
    <property type="protein sequence ID" value="RIJ42843.1"/>
    <property type="molecule type" value="Genomic_DNA"/>
</dbReference>
<accession>A0A399SK39</accession>
<evidence type="ECO:0000256" key="1">
    <source>
        <dbReference type="SAM" id="Phobius"/>
    </source>
</evidence>
<feature type="transmembrane region" description="Helical" evidence="1">
    <location>
        <begin position="6"/>
        <end position="25"/>
    </location>
</feature>
<evidence type="ECO:0000313" key="2">
    <source>
        <dbReference type="EMBL" id="RIJ42843.1"/>
    </source>
</evidence>
<dbReference type="Proteomes" id="UP000266005">
    <property type="component" value="Unassembled WGS sequence"/>
</dbReference>
<protein>
    <submittedName>
        <fullName evidence="2">DUF3221 domain-containing protein</fullName>
    </submittedName>
</protein>
<evidence type="ECO:0000313" key="3">
    <source>
        <dbReference type="Proteomes" id="UP000266005"/>
    </source>
</evidence>
<organism evidence="2 3">
    <name type="scientific">Pontibacter oryzae</name>
    <dbReference type="NCBI Taxonomy" id="2304593"/>
    <lineage>
        <taxon>Bacteria</taxon>
        <taxon>Pseudomonadati</taxon>
        <taxon>Bacteroidota</taxon>
        <taxon>Cytophagia</taxon>
        <taxon>Cytophagales</taxon>
        <taxon>Hymenobacteraceae</taxon>
        <taxon>Pontibacter</taxon>
    </lineage>
</organism>
<dbReference type="Pfam" id="PF11518">
    <property type="entry name" value="DUF3221"/>
    <property type="match status" value="1"/>
</dbReference>
<keyword evidence="1" id="KW-0472">Membrane</keyword>
<keyword evidence="1" id="KW-1133">Transmembrane helix</keyword>
<dbReference type="PROSITE" id="PS51257">
    <property type="entry name" value="PROKAR_LIPOPROTEIN"/>
    <property type="match status" value="1"/>
</dbReference>